<dbReference type="EMBL" id="ATNM01000132">
    <property type="protein sequence ID" value="EPR67296.1"/>
    <property type="molecule type" value="Genomic_DNA"/>
</dbReference>
<evidence type="ECO:0000313" key="2">
    <source>
        <dbReference type="Proteomes" id="UP000014974"/>
    </source>
</evidence>
<dbReference type="AlphaFoldDB" id="S7VBE6"/>
<accession>S7VBE6</accession>
<reference evidence="1 2" key="1">
    <citation type="journal article" date="2013" name="Genome Announc.">
        <title>Draft Genome Sequence of Cyclobacterium qasimii Strain M12-11BT, Isolated from Arctic Marine Sediment.</title>
        <authorList>
            <person name="Shivaji S."/>
            <person name="Ara S."/>
            <person name="Singh A."/>
            <person name="Kumar Pinnaka A."/>
        </authorList>
    </citation>
    <scope>NUCLEOTIDE SEQUENCE [LARGE SCALE GENOMIC DNA]</scope>
    <source>
        <strain evidence="1 2">M12-11B</strain>
    </source>
</reference>
<proteinExistence type="predicted"/>
<name>S7VBE6_9BACT</name>
<gene>
    <name evidence="1" type="ORF">ADICYQ_3687</name>
</gene>
<evidence type="ECO:0000313" key="1">
    <source>
        <dbReference type="EMBL" id="EPR67296.1"/>
    </source>
</evidence>
<comment type="caution">
    <text evidence="1">The sequence shown here is derived from an EMBL/GenBank/DDBJ whole genome shotgun (WGS) entry which is preliminary data.</text>
</comment>
<organism evidence="1 2">
    <name type="scientific">Cyclobacterium qasimii M12-11B</name>
    <dbReference type="NCBI Taxonomy" id="641524"/>
    <lineage>
        <taxon>Bacteria</taxon>
        <taxon>Pseudomonadati</taxon>
        <taxon>Bacteroidota</taxon>
        <taxon>Cytophagia</taxon>
        <taxon>Cytophagales</taxon>
        <taxon>Cyclobacteriaceae</taxon>
        <taxon>Cyclobacterium</taxon>
    </lineage>
</organism>
<dbReference type="Proteomes" id="UP000014974">
    <property type="component" value="Unassembled WGS sequence"/>
</dbReference>
<sequence>MFLFGNGLFNKTLLFSRFWLKPDPTISPYKWAEAHSY</sequence>
<protein>
    <submittedName>
        <fullName evidence="1">Uncharacterized protein</fullName>
    </submittedName>
</protein>